<dbReference type="OrthoDB" id="10264920at2759"/>
<reference evidence="9" key="2">
    <citation type="submission" date="2014-03" db="EMBL/GenBank/DDBJ databases">
        <title>The whipworm genome and dual-species transcriptomics of an intimate host-pathogen interaction.</title>
        <authorList>
            <person name="Foth B.J."/>
            <person name="Tsai I.J."/>
            <person name="Reid A.J."/>
            <person name="Bancroft A.J."/>
            <person name="Nichol S."/>
            <person name="Tracey A."/>
            <person name="Holroyd N."/>
            <person name="Cotton J.A."/>
            <person name="Stanley E.J."/>
            <person name="Zarowiecki M."/>
            <person name="Liu J.Z."/>
            <person name="Huckvale T."/>
            <person name="Cooper P.J."/>
            <person name="Grencis R.K."/>
            <person name="Berriman M."/>
        </authorList>
    </citation>
    <scope>NUCLEOTIDE SEQUENCE [LARGE SCALE GENOMIC DNA]</scope>
</reference>
<evidence type="ECO:0000256" key="3">
    <source>
        <dbReference type="ARBA" id="ARBA00022490"/>
    </source>
</evidence>
<evidence type="ECO:0000313" key="10">
    <source>
        <dbReference type="Proteomes" id="UP000030665"/>
    </source>
</evidence>
<dbReference type="PANTHER" id="PTHR21490:SF2">
    <property type="entry name" value="ENKURIN DOMAIN-CONTAINING PROTEIN 1"/>
    <property type="match status" value="1"/>
</dbReference>
<keyword evidence="4" id="KW-0206">Cytoskeleton</keyword>
<evidence type="ECO:0000256" key="2">
    <source>
        <dbReference type="ARBA" id="ARBA00004245"/>
    </source>
</evidence>
<dbReference type="Proteomes" id="UP000030665">
    <property type="component" value="Unassembled WGS sequence"/>
</dbReference>
<evidence type="ECO:0000256" key="6">
    <source>
        <dbReference type="SAM" id="Coils"/>
    </source>
</evidence>
<feature type="region of interest" description="Disordered" evidence="7">
    <location>
        <begin position="1"/>
        <end position="23"/>
    </location>
</feature>
<name>A0A077ZBR9_TRITR</name>
<dbReference type="InterPro" id="IPR052102">
    <property type="entry name" value="Enkurin_domain-protein"/>
</dbReference>
<evidence type="ECO:0000256" key="7">
    <source>
        <dbReference type="SAM" id="MobiDB-lite"/>
    </source>
</evidence>
<comment type="subcellular location">
    <subcellularLocation>
        <location evidence="1">Cell projection</location>
        <location evidence="1">Cilium</location>
    </subcellularLocation>
    <subcellularLocation>
        <location evidence="2">Cytoplasm</location>
        <location evidence="2">Cytoskeleton</location>
    </subcellularLocation>
</comment>
<dbReference type="PANTHER" id="PTHR21490">
    <property type="entry name" value="ENKURIN-RELATED"/>
    <property type="match status" value="1"/>
</dbReference>
<dbReference type="InterPro" id="IPR027012">
    <property type="entry name" value="Enkurin_dom"/>
</dbReference>
<keyword evidence="3" id="KW-0963">Cytoplasm</keyword>
<evidence type="ECO:0000256" key="5">
    <source>
        <dbReference type="ARBA" id="ARBA00023273"/>
    </source>
</evidence>
<dbReference type="Pfam" id="PF13864">
    <property type="entry name" value="Enkurin"/>
    <property type="match status" value="1"/>
</dbReference>
<keyword evidence="10" id="KW-1185">Reference proteome</keyword>
<evidence type="ECO:0000256" key="4">
    <source>
        <dbReference type="ARBA" id="ARBA00023212"/>
    </source>
</evidence>
<reference evidence="9" key="1">
    <citation type="submission" date="2014-01" db="EMBL/GenBank/DDBJ databases">
        <authorList>
            <person name="Aslett M."/>
        </authorList>
    </citation>
    <scope>NUCLEOTIDE SEQUENCE</scope>
</reference>
<feature type="coiled-coil region" evidence="6">
    <location>
        <begin position="238"/>
        <end position="265"/>
    </location>
</feature>
<evidence type="ECO:0000313" key="9">
    <source>
        <dbReference type="EMBL" id="CDW56050.1"/>
    </source>
</evidence>
<dbReference type="EMBL" id="HG806004">
    <property type="protein sequence ID" value="CDW56050.1"/>
    <property type="molecule type" value="Genomic_DNA"/>
</dbReference>
<dbReference type="AlphaFoldDB" id="A0A077ZBR9"/>
<feature type="compositionally biased region" description="Basic and acidic residues" evidence="7">
    <location>
        <begin position="123"/>
        <end position="136"/>
    </location>
</feature>
<feature type="domain" description="Enkurin" evidence="8">
    <location>
        <begin position="178"/>
        <end position="270"/>
    </location>
</feature>
<proteinExistence type="predicted"/>
<dbReference type="PROSITE" id="PS51665">
    <property type="entry name" value="ENKURIN"/>
    <property type="match status" value="1"/>
</dbReference>
<evidence type="ECO:0000256" key="1">
    <source>
        <dbReference type="ARBA" id="ARBA00004138"/>
    </source>
</evidence>
<feature type="region of interest" description="Disordered" evidence="7">
    <location>
        <begin position="90"/>
        <end position="143"/>
    </location>
</feature>
<sequence length="277" mass="31371">MHPVEKQPIVAMESRGPMSVLPDEPRCPRVRPEARQNYQKNVFGCGVAKLLQWPSRMDFPLYRGRTASRSFLKNNAAYVRNLSNDVRLNKVDKEARNHAPSGRRTSEVERPQTVEPLCLQRLNGHEASSRPDKADSSNKISGKVSDVKCARSSFTDGIQAPRMRATQSLDNLNAHESLEATGSKKSHRLNPELTSDAEVPNGCEEIPEEERRRIVASIHLAILDLYSKLGHLPVRTDTPGLIRKKEELNNRIEELEKAYEIFSKRRVYVRGERPSEA</sequence>
<dbReference type="GO" id="GO:0005929">
    <property type="term" value="C:cilium"/>
    <property type="evidence" value="ECO:0007669"/>
    <property type="project" value="UniProtKB-SubCell"/>
</dbReference>
<dbReference type="STRING" id="36087.A0A077ZBR9"/>
<dbReference type="GO" id="GO:0005881">
    <property type="term" value="C:cytoplasmic microtubule"/>
    <property type="evidence" value="ECO:0007669"/>
    <property type="project" value="TreeGrafter"/>
</dbReference>
<protein>
    <submittedName>
        <fullName evidence="9">Enkurin domain containing protein</fullName>
    </submittedName>
</protein>
<accession>A0A077ZBR9</accession>
<keyword evidence="5" id="KW-0966">Cell projection</keyword>
<keyword evidence="6" id="KW-0175">Coiled coil</keyword>
<organism evidence="9 10">
    <name type="scientific">Trichuris trichiura</name>
    <name type="common">Whipworm</name>
    <name type="synonym">Trichocephalus trichiurus</name>
    <dbReference type="NCBI Taxonomy" id="36087"/>
    <lineage>
        <taxon>Eukaryota</taxon>
        <taxon>Metazoa</taxon>
        <taxon>Ecdysozoa</taxon>
        <taxon>Nematoda</taxon>
        <taxon>Enoplea</taxon>
        <taxon>Dorylaimia</taxon>
        <taxon>Trichinellida</taxon>
        <taxon>Trichuridae</taxon>
        <taxon>Trichuris</taxon>
    </lineage>
</organism>
<evidence type="ECO:0000259" key="8">
    <source>
        <dbReference type="PROSITE" id="PS51665"/>
    </source>
</evidence>
<gene>
    <name evidence="9" type="ORF">TTRE_0000432401</name>
</gene>